<dbReference type="Pfam" id="PF02721">
    <property type="entry name" value="DUF223"/>
    <property type="match status" value="1"/>
</dbReference>
<dbReference type="AlphaFoldDB" id="A0AAD4S2X1"/>
<reference evidence="2" key="1">
    <citation type="submission" date="2022-04" db="EMBL/GenBank/DDBJ databases">
        <title>A functionally conserved STORR gene fusion in Papaver species that diverged 16.8 million years ago.</title>
        <authorList>
            <person name="Catania T."/>
        </authorList>
    </citation>
    <scope>NUCLEOTIDE SEQUENCE</scope>
    <source>
        <strain evidence="2">S-188037</strain>
    </source>
</reference>
<feature type="domain" description="Replication protein A 70 kDa DNA-binding subunit B/D first OB fold" evidence="1">
    <location>
        <begin position="31"/>
        <end position="123"/>
    </location>
</feature>
<gene>
    <name evidence="2" type="ORF">MKW98_030504</name>
</gene>
<evidence type="ECO:0000259" key="1">
    <source>
        <dbReference type="Pfam" id="PF02721"/>
    </source>
</evidence>
<dbReference type="Gene3D" id="2.40.50.140">
    <property type="entry name" value="Nucleic acid-binding proteins"/>
    <property type="match status" value="1"/>
</dbReference>
<proteinExistence type="predicted"/>
<organism evidence="2 3">
    <name type="scientific">Papaver atlanticum</name>
    <dbReference type="NCBI Taxonomy" id="357466"/>
    <lineage>
        <taxon>Eukaryota</taxon>
        <taxon>Viridiplantae</taxon>
        <taxon>Streptophyta</taxon>
        <taxon>Embryophyta</taxon>
        <taxon>Tracheophyta</taxon>
        <taxon>Spermatophyta</taxon>
        <taxon>Magnoliopsida</taxon>
        <taxon>Ranunculales</taxon>
        <taxon>Papaveraceae</taxon>
        <taxon>Papaveroideae</taxon>
        <taxon>Papaver</taxon>
    </lineage>
</organism>
<dbReference type="SUPFAM" id="SSF50249">
    <property type="entry name" value="Nucleic acid-binding proteins"/>
    <property type="match status" value="1"/>
</dbReference>
<name>A0AAD4S2X1_9MAGN</name>
<accession>A0AAD4S2X1</accession>
<dbReference type="InterPro" id="IPR012340">
    <property type="entry name" value="NA-bd_OB-fold"/>
</dbReference>
<dbReference type="InterPro" id="IPR003871">
    <property type="entry name" value="RFA1B/D_OB_1st"/>
</dbReference>
<evidence type="ECO:0000313" key="3">
    <source>
        <dbReference type="Proteomes" id="UP001202328"/>
    </source>
</evidence>
<keyword evidence="3" id="KW-1185">Reference proteome</keyword>
<comment type="caution">
    <text evidence="2">The sequence shown here is derived from an EMBL/GenBank/DDBJ whole genome shotgun (WGS) entry which is preliminary data.</text>
</comment>
<dbReference type="Proteomes" id="UP001202328">
    <property type="component" value="Unassembled WGS sequence"/>
</dbReference>
<dbReference type="EMBL" id="JAJJMB010014896">
    <property type="protein sequence ID" value="KAI3857014.1"/>
    <property type="molecule type" value="Genomic_DNA"/>
</dbReference>
<protein>
    <recommendedName>
        <fullName evidence="1">Replication protein A 70 kDa DNA-binding subunit B/D first OB fold domain-containing protein</fullName>
    </recommendedName>
</protein>
<dbReference type="PANTHER" id="PTHR47165">
    <property type="entry name" value="OS03G0429900 PROTEIN"/>
    <property type="match status" value="1"/>
</dbReference>
<sequence length="167" mass="19030">MASQITCSPSKNVPKSTYKSFKQLPNMAEGENWMTRVVISLTWNEVDFLGTNEVQSLDLLMIDENGDQLHGVVPKKFIWKFEPLLHEGVAYSLSKLNLAAEKNIFRPARNDKRAFFEWNTEVQALDSTAVKIPRHKFSFTAFEELESCTANTYLTGKHFETSPSAKH</sequence>
<dbReference type="PANTHER" id="PTHR47165:SF4">
    <property type="entry name" value="OS03G0429900 PROTEIN"/>
    <property type="match status" value="1"/>
</dbReference>
<evidence type="ECO:0000313" key="2">
    <source>
        <dbReference type="EMBL" id="KAI3857014.1"/>
    </source>
</evidence>